<dbReference type="AlphaFoldDB" id="A0A450Z5U8"/>
<dbReference type="EMBL" id="CAADFR010000156">
    <property type="protein sequence ID" value="VFK43773.1"/>
    <property type="molecule type" value="Genomic_DNA"/>
</dbReference>
<feature type="chain" id="PRO_5036354222" evidence="1">
    <location>
        <begin position="24"/>
        <end position="254"/>
    </location>
</feature>
<gene>
    <name evidence="4" type="ORF">BECKSD772D_GA0070982_101732</name>
    <name evidence="3" type="ORF">BECKSD772E_GA0070983_11625</name>
    <name evidence="2" type="ORF">BECKSD772F_GA0070984_11565</name>
</gene>
<name>A0A450Z5U8_9GAMM</name>
<evidence type="ECO:0000313" key="4">
    <source>
        <dbReference type="EMBL" id="VFK78550.1"/>
    </source>
</evidence>
<dbReference type="NCBIfam" id="TIGR02001">
    <property type="entry name" value="gcw_chp"/>
    <property type="match status" value="1"/>
</dbReference>
<evidence type="ECO:0000313" key="2">
    <source>
        <dbReference type="EMBL" id="VFK43773.1"/>
    </source>
</evidence>
<evidence type="ECO:0000313" key="3">
    <source>
        <dbReference type="EMBL" id="VFK49175.1"/>
    </source>
</evidence>
<protein>
    <submittedName>
        <fullName evidence="3">Uncharacterized protein</fullName>
    </submittedName>
</protein>
<sequence>MKTMRRLLHCAMGCFLVLPIARANTDPQPVHDFSANAAITTDYLFRGVSQTNEKPAIQAGFDYTHIPSGTYLGTWISSIDFNTDGAAGDAFIETDFYGGIAGEFANGVSWDVGGIYYYYPNQKENSGGDFDCLEVYGGLGYTFSDIGLQPTVGVKLSYSNDYFGEDGNSLYSEGSLNLSLPQDFGLGLHLGFSDVQGDKTTPAGYDYLHGRMALSKEIAGFDFALSYHRAIDDDDCPANEDLCRAVIFSASHGF</sequence>
<evidence type="ECO:0000256" key="1">
    <source>
        <dbReference type="SAM" id="SignalP"/>
    </source>
</evidence>
<keyword evidence="1" id="KW-0732">Signal</keyword>
<organism evidence="3">
    <name type="scientific">Candidatus Kentrum sp. SD</name>
    <dbReference type="NCBI Taxonomy" id="2126332"/>
    <lineage>
        <taxon>Bacteria</taxon>
        <taxon>Pseudomonadati</taxon>
        <taxon>Pseudomonadota</taxon>
        <taxon>Gammaproteobacteria</taxon>
        <taxon>Candidatus Kentrum</taxon>
    </lineage>
</organism>
<reference evidence="3" key="1">
    <citation type="submission" date="2019-02" db="EMBL/GenBank/DDBJ databases">
        <authorList>
            <person name="Gruber-Vodicka R. H."/>
            <person name="Seah K. B. B."/>
        </authorList>
    </citation>
    <scope>NUCLEOTIDE SEQUENCE</scope>
    <source>
        <strain evidence="4">BECK_S127</strain>
        <strain evidence="3">BECK_S1320</strain>
        <strain evidence="2">BECK_S1321</strain>
    </source>
</reference>
<feature type="signal peptide" evidence="1">
    <location>
        <begin position="1"/>
        <end position="23"/>
    </location>
</feature>
<accession>A0A450Z5U8</accession>
<proteinExistence type="predicted"/>
<dbReference type="EMBL" id="CAADHB010000017">
    <property type="protein sequence ID" value="VFK78550.1"/>
    <property type="molecule type" value="Genomic_DNA"/>
</dbReference>
<dbReference type="Pfam" id="PF09694">
    <property type="entry name" value="Gcw_chp"/>
    <property type="match status" value="1"/>
</dbReference>
<dbReference type="EMBL" id="CAADFU010000162">
    <property type="protein sequence ID" value="VFK49175.1"/>
    <property type="molecule type" value="Genomic_DNA"/>
</dbReference>
<dbReference type="InterPro" id="IPR010239">
    <property type="entry name" value="CHP02001"/>
</dbReference>